<keyword evidence="6" id="KW-0539">Nucleus</keyword>
<evidence type="ECO:0000256" key="8">
    <source>
        <dbReference type="ARBA" id="ARBA00053913"/>
    </source>
</evidence>
<dbReference type="FunFam" id="3.30.70.330:FF:000074">
    <property type="entry name" value="U2 snRNP auxiliary factor large subunit"/>
    <property type="match status" value="1"/>
</dbReference>
<feature type="region of interest" description="Disordered" evidence="11">
    <location>
        <begin position="1"/>
        <end position="94"/>
    </location>
</feature>
<dbReference type="Pfam" id="PF00076">
    <property type="entry name" value="RRM_1"/>
    <property type="match status" value="2"/>
</dbReference>
<feature type="compositionally biased region" description="Basic and acidic residues" evidence="11">
    <location>
        <begin position="51"/>
        <end position="87"/>
    </location>
</feature>
<feature type="compositionally biased region" description="Basic residues" evidence="11">
    <location>
        <begin position="35"/>
        <end position="49"/>
    </location>
</feature>
<dbReference type="GO" id="GO:0005634">
    <property type="term" value="C:nucleus"/>
    <property type="evidence" value="ECO:0007669"/>
    <property type="project" value="UniProtKB-SubCell"/>
</dbReference>
<comment type="subcellular location">
    <subcellularLocation>
        <location evidence="1">Nucleus</location>
    </subcellularLocation>
</comment>
<gene>
    <name evidence="13" type="ORF">MENT_LOCUS8692</name>
</gene>
<evidence type="ECO:0000256" key="2">
    <source>
        <dbReference type="ARBA" id="ARBA00022664"/>
    </source>
</evidence>
<sequence>METGGYRDKRKDKDQEDNVDRQKRIRQSSSDGSRSRKRKRSRERKRTRSRSPLDRDRDRERDRERYRPERERSPERERRPPLKDKYGDVPPSGYEHMTPKECKQLQGLPIKQENVGDGDRARKLHNVHVQERKASISDYLSPEFYGEDRTVCKVKVPPVGPPVDRKVTETPQTLIDKAVTALDNGEGIIASELLWLAASLQLKNVCVCSGFDTKDHGVKNAVVNYFVAKFKRYSSIRVSWEFLSEFHKNAYENFMTLSFIRDNLHHAERERKRTRSRSPLDRDRDRERDQERYRPERERSPERERRPPLKDKYRDVPPSGYEHMTPKECKQLQGLPIEQEHVGVGDRARKLHNVHVQERKASISDYLSPEFYGEDRTVCKVKIPRVGPPVDRKVKETPQTLTDKAVTALGNGEGCIASELLWMAASLQLKNVCVCSGFDISDHGVKTAVVNYFVAKFKRYSSIRVSWEFLSECHKNAYENFMTLSFIRDNLHHAEYFCNALFNIFNKGKISYCDLTNNLPYSSKIVRIKDPPVYETIQWAGEIIAFQYKKVALDRISEFFKQLSFLTMRIKWNLPFCQMIKLITHSTDGIDDKIALETVEWKVRGQTEAILVMDGTFDLFWSSKERQKKFLGFRPYYPIYGEGLFNIKLRIYNYWKVFISKIFVHYRQQSLALFTSLRNIHYFSGCYMHLCGLAQAPGNPVIACQINLDKNFAFIEFRSIDETTAGMAFDGVNFMGQQLKIRRPRDYVAPANNYEMLGSLPVSAVVVDSPYKLFIGGLPNHLTSDQVKELLSAFGQLKAFNLVMDSVTGFSKGYAFCEYLDSTLTDQAIVGLNGMQLGDNRLLVQLASTGCKTVVPTPGIPSNPIALAGIDLSKGAGPPTEVLCLMNLVVEEELQKDDEYEEILEDIRDECNKYGNVISLEIPRPGYEERGVGKVFVEFQSKEECQKAQAALTGRKFSNRVVVTSYYDPDLYHRRQF</sequence>
<feature type="region of interest" description="Disordered" evidence="11">
    <location>
        <begin position="267"/>
        <end position="325"/>
    </location>
</feature>
<dbReference type="InterPro" id="IPR003954">
    <property type="entry name" value="RRM_euk-type"/>
</dbReference>
<dbReference type="GO" id="GO:0000398">
    <property type="term" value="P:mRNA splicing, via spliceosome"/>
    <property type="evidence" value="ECO:0007669"/>
    <property type="project" value="UniProtKB-ARBA"/>
</dbReference>
<evidence type="ECO:0000256" key="3">
    <source>
        <dbReference type="ARBA" id="ARBA00022737"/>
    </source>
</evidence>
<feature type="compositionally biased region" description="Basic and acidic residues" evidence="11">
    <location>
        <begin position="278"/>
        <end position="315"/>
    </location>
</feature>
<dbReference type="CDD" id="cd12231">
    <property type="entry name" value="RRM2_U2AF65"/>
    <property type="match status" value="1"/>
</dbReference>
<dbReference type="PANTHER" id="PTHR23139">
    <property type="entry name" value="RNA-BINDING PROTEIN"/>
    <property type="match status" value="1"/>
</dbReference>
<evidence type="ECO:0000313" key="13">
    <source>
        <dbReference type="EMBL" id="CAD2146600.1"/>
    </source>
</evidence>
<dbReference type="FunFam" id="3.30.70.330:FF:000097">
    <property type="entry name" value="U2 snRNP auxiliary factor large subunit"/>
    <property type="match status" value="1"/>
</dbReference>
<evidence type="ECO:0000256" key="11">
    <source>
        <dbReference type="SAM" id="MobiDB-lite"/>
    </source>
</evidence>
<accession>A0A6V7U7C0</accession>
<comment type="function">
    <text evidence="8">Necessary for the splicing of pre-mRNA. Binds to the polypyrimidine tract of introns early during spliceosome assembly.</text>
</comment>
<dbReference type="SMART" id="SM00360">
    <property type="entry name" value="RRM"/>
    <property type="match status" value="3"/>
</dbReference>
<keyword evidence="4 10" id="KW-0694">RNA-binding</keyword>
<feature type="domain" description="RRM" evidence="12">
    <location>
        <begin position="881"/>
        <end position="969"/>
    </location>
</feature>
<dbReference type="EMBL" id="CAJEWN010000037">
    <property type="protein sequence ID" value="CAD2146600.1"/>
    <property type="molecule type" value="Genomic_DNA"/>
</dbReference>
<dbReference type="Proteomes" id="UP000580250">
    <property type="component" value="Unassembled WGS sequence"/>
</dbReference>
<dbReference type="CDD" id="cd12230">
    <property type="entry name" value="RRM1_U2AF65"/>
    <property type="match status" value="1"/>
</dbReference>
<dbReference type="CDD" id="cd12232">
    <property type="entry name" value="RRM3_U2AF65"/>
    <property type="match status" value="1"/>
</dbReference>
<feature type="compositionally biased region" description="Basic and acidic residues" evidence="11">
    <location>
        <begin position="1"/>
        <end position="22"/>
    </location>
</feature>
<name>A0A6V7U7C0_MELEN</name>
<evidence type="ECO:0000256" key="9">
    <source>
        <dbReference type="ARBA" id="ARBA00064859"/>
    </source>
</evidence>
<keyword evidence="3" id="KW-0677">Repeat</keyword>
<evidence type="ECO:0000256" key="5">
    <source>
        <dbReference type="ARBA" id="ARBA00023187"/>
    </source>
</evidence>
<organism evidence="13 14">
    <name type="scientific">Meloidogyne enterolobii</name>
    <name type="common">Root-knot nematode worm</name>
    <name type="synonym">Meloidogyne mayaguensis</name>
    <dbReference type="NCBI Taxonomy" id="390850"/>
    <lineage>
        <taxon>Eukaryota</taxon>
        <taxon>Metazoa</taxon>
        <taxon>Ecdysozoa</taxon>
        <taxon>Nematoda</taxon>
        <taxon>Chromadorea</taxon>
        <taxon>Rhabditida</taxon>
        <taxon>Tylenchina</taxon>
        <taxon>Tylenchomorpha</taxon>
        <taxon>Tylenchoidea</taxon>
        <taxon>Meloidogynidae</taxon>
        <taxon>Meloidogyninae</taxon>
        <taxon>Meloidogyne</taxon>
    </lineage>
</organism>
<evidence type="ECO:0000256" key="6">
    <source>
        <dbReference type="ARBA" id="ARBA00023242"/>
    </source>
</evidence>
<feature type="domain" description="RRM" evidence="12">
    <location>
        <begin position="771"/>
        <end position="849"/>
    </location>
</feature>
<dbReference type="InterPro" id="IPR006529">
    <property type="entry name" value="U2AF_lg"/>
</dbReference>
<protein>
    <recommendedName>
        <fullName evidence="7">U2 snRNP auxiliary factor large subunit</fullName>
    </recommendedName>
</protein>
<evidence type="ECO:0000256" key="4">
    <source>
        <dbReference type="ARBA" id="ARBA00022884"/>
    </source>
</evidence>
<comment type="subunit">
    <text evidence="9">Forms a heterodimer with the U2AF small subunit.</text>
</comment>
<evidence type="ECO:0000256" key="7">
    <source>
        <dbReference type="ARBA" id="ARBA00030821"/>
    </source>
</evidence>
<dbReference type="InterPro" id="IPR012677">
    <property type="entry name" value="Nucleotide-bd_a/b_plait_sf"/>
</dbReference>
<dbReference type="AlphaFoldDB" id="A0A6V7U7C0"/>
<dbReference type="InterPro" id="IPR000504">
    <property type="entry name" value="RRM_dom"/>
</dbReference>
<proteinExistence type="predicted"/>
<dbReference type="GO" id="GO:0003723">
    <property type="term" value="F:RNA binding"/>
    <property type="evidence" value="ECO:0007669"/>
    <property type="project" value="UniProtKB-UniRule"/>
</dbReference>
<dbReference type="SUPFAM" id="SSF54928">
    <property type="entry name" value="RNA-binding domain, RBD"/>
    <property type="match status" value="2"/>
</dbReference>
<keyword evidence="2" id="KW-0507">mRNA processing</keyword>
<keyword evidence="5" id="KW-0508">mRNA splicing</keyword>
<dbReference type="Gene3D" id="3.30.70.330">
    <property type="match status" value="3"/>
</dbReference>
<dbReference type="NCBIfam" id="TIGR01642">
    <property type="entry name" value="U2AF_lg"/>
    <property type="match status" value="1"/>
</dbReference>
<reference evidence="13 14" key="1">
    <citation type="submission" date="2020-08" db="EMBL/GenBank/DDBJ databases">
        <authorList>
            <person name="Koutsovoulos G."/>
            <person name="Danchin GJ E."/>
        </authorList>
    </citation>
    <scope>NUCLEOTIDE SEQUENCE [LARGE SCALE GENOMIC DNA]</scope>
</reference>
<evidence type="ECO:0000256" key="10">
    <source>
        <dbReference type="PROSITE-ProRule" id="PRU00176"/>
    </source>
</evidence>
<dbReference type="SMART" id="SM00361">
    <property type="entry name" value="RRM_1"/>
    <property type="match status" value="1"/>
</dbReference>
<evidence type="ECO:0000256" key="1">
    <source>
        <dbReference type="ARBA" id="ARBA00004123"/>
    </source>
</evidence>
<evidence type="ECO:0000259" key="12">
    <source>
        <dbReference type="PROSITE" id="PS50102"/>
    </source>
</evidence>
<evidence type="ECO:0000313" key="14">
    <source>
        <dbReference type="Proteomes" id="UP000580250"/>
    </source>
</evidence>
<dbReference type="PROSITE" id="PS50102">
    <property type="entry name" value="RRM"/>
    <property type="match status" value="2"/>
</dbReference>
<comment type="caution">
    <text evidence="13">The sequence shown here is derived from an EMBL/GenBank/DDBJ whole genome shotgun (WGS) entry which is preliminary data.</text>
</comment>
<dbReference type="OrthoDB" id="10266058at2759"/>
<dbReference type="InterPro" id="IPR035979">
    <property type="entry name" value="RBD_domain_sf"/>
</dbReference>